<feature type="compositionally biased region" description="Low complexity" evidence="5">
    <location>
        <begin position="150"/>
        <end position="160"/>
    </location>
</feature>
<gene>
    <name evidence="6" type="ORF">CAC42_1725</name>
</gene>
<dbReference type="InterPro" id="IPR005522">
    <property type="entry name" value="IPK"/>
</dbReference>
<keyword evidence="3 4" id="KW-0418">Kinase</keyword>
<accession>A0A2K1QIM4</accession>
<protein>
    <recommendedName>
        <fullName evidence="4">Kinase</fullName>
        <ecNumber evidence="4">2.7.-.-</ecNumber>
    </recommendedName>
</protein>
<keyword evidence="7" id="KW-1185">Reference proteome</keyword>
<dbReference type="InParanoid" id="A0A2K1QIM4"/>
<dbReference type="STRING" id="2082308.A0A2K1QIM4"/>
<feature type="compositionally biased region" description="Basic and acidic residues" evidence="5">
    <location>
        <begin position="291"/>
        <end position="300"/>
    </location>
</feature>
<organism evidence="6 7">
    <name type="scientific">Sphaceloma murrayae</name>
    <dbReference type="NCBI Taxonomy" id="2082308"/>
    <lineage>
        <taxon>Eukaryota</taxon>
        <taxon>Fungi</taxon>
        <taxon>Dikarya</taxon>
        <taxon>Ascomycota</taxon>
        <taxon>Pezizomycotina</taxon>
        <taxon>Dothideomycetes</taxon>
        <taxon>Dothideomycetidae</taxon>
        <taxon>Myriangiales</taxon>
        <taxon>Elsinoaceae</taxon>
        <taxon>Sphaceloma</taxon>
    </lineage>
</organism>
<dbReference type="SUPFAM" id="SSF56104">
    <property type="entry name" value="SAICAR synthase-like"/>
    <property type="match status" value="1"/>
</dbReference>
<feature type="compositionally biased region" description="Basic and acidic residues" evidence="5">
    <location>
        <begin position="893"/>
        <end position="910"/>
    </location>
</feature>
<evidence type="ECO:0000256" key="4">
    <source>
        <dbReference type="RuleBase" id="RU363090"/>
    </source>
</evidence>
<feature type="compositionally biased region" description="Basic and acidic residues" evidence="5">
    <location>
        <begin position="211"/>
        <end position="221"/>
    </location>
</feature>
<dbReference type="GO" id="GO:0032958">
    <property type="term" value="P:inositol phosphate biosynthetic process"/>
    <property type="evidence" value="ECO:0007669"/>
    <property type="project" value="InterPro"/>
</dbReference>
<feature type="compositionally biased region" description="Basic residues" evidence="5">
    <location>
        <begin position="877"/>
        <end position="892"/>
    </location>
</feature>
<dbReference type="GO" id="GO:0000824">
    <property type="term" value="F:inositol-1,4,5,6-tetrakisphosphate 3-kinase activity"/>
    <property type="evidence" value="ECO:0007669"/>
    <property type="project" value="TreeGrafter"/>
</dbReference>
<feature type="compositionally biased region" description="Basic and acidic residues" evidence="5">
    <location>
        <begin position="323"/>
        <end position="334"/>
    </location>
</feature>
<dbReference type="GO" id="GO:0046854">
    <property type="term" value="P:phosphatidylinositol phosphate biosynthetic process"/>
    <property type="evidence" value="ECO:0007669"/>
    <property type="project" value="TreeGrafter"/>
</dbReference>
<reference evidence="6 7" key="1">
    <citation type="submission" date="2017-06" db="EMBL/GenBank/DDBJ databases">
        <title>Draft genome sequence of a variant of Elsinoe murrayae.</title>
        <authorList>
            <person name="Cheng Q."/>
        </authorList>
    </citation>
    <scope>NUCLEOTIDE SEQUENCE [LARGE SCALE GENOMIC DNA]</scope>
    <source>
        <strain evidence="6 7">CQ-2017a</strain>
    </source>
</reference>
<feature type="region of interest" description="Disordered" evidence="5">
    <location>
        <begin position="859"/>
        <end position="910"/>
    </location>
</feature>
<dbReference type="GO" id="GO:0005737">
    <property type="term" value="C:cytoplasm"/>
    <property type="evidence" value="ECO:0007669"/>
    <property type="project" value="TreeGrafter"/>
</dbReference>
<feature type="compositionally biased region" description="Low complexity" evidence="5">
    <location>
        <begin position="366"/>
        <end position="379"/>
    </location>
</feature>
<dbReference type="EMBL" id="NKHZ01000082">
    <property type="protein sequence ID" value="PNS14703.1"/>
    <property type="molecule type" value="Genomic_DNA"/>
</dbReference>
<feature type="compositionally biased region" description="Basic and acidic residues" evidence="5">
    <location>
        <begin position="240"/>
        <end position="256"/>
    </location>
</feature>
<feature type="compositionally biased region" description="Basic and acidic residues" evidence="5">
    <location>
        <begin position="866"/>
        <end position="876"/>
    </location>
</feature>
<feature type="region of interest" description="Disordered" evidence="5">
    <location>
        <begin position="50"/>
        <end position="69"/>
    </location>
</feature>
<feature type="region of interest" description="Disordered" evidence="5">
    <location>
        <begin position="510"/>
        <end position="554"/>
    </location>
</feature>
<evidence type="ECO:0000313" key="7">
    <source>
        <dbReference type="Proteomes" id="UP000243797"/>
    </source>
</evidence>
<dbReference type="Gene3D" id="3.30.470.160">
    <property type="entry name" value="Inositol polyphosphate kinase"/>
    <property type="match status" value="1"/>
</dbReference>
<feature type="region of interest" description="Disordered" evidence="5">
    <location>
        <begin position="131"/>
        <end position="186"/>
    </location>
</feature>
<evidence type="ECO:0000256" key="5">
    <source>
        <dbReference type="SAM" id="MobiDB-lite"/>
    </source>
</evidence>
<name>A0A2K1QIM4_9PEZI</name>
<feature type="compositionally biased region" description="Basic and acidic residues" evidence="5">
    <location>
        <begin position="791"/>
        <end position="807"/>
    </location>
</feature>
<feature type="compositionally biased region" description="Polar residues" evidence="5">
    <location>
        <begin position="948"/>
        <end position="957"/>
    </location>
</feature>
<dbReference type="FunCoup" id="A0A2K1QIM4">
    <property type="interactions" value="182"/>
</dbReference>
<dbReference type="EC" id="2.7.-.-" evidence="4"/>
<feature type="region of interest" description="Disordered" evidence="5">
    <location>
        <begin position="1"/>
        <end position="30"/>
    </location>
</feature>
<feature type="region of interest" description="Disordered" evidence="5">
    <location>
        <begin position="356"/>
        <end position="387"/>
    </location>
</feature>
<evidence type="ECO:0000256" key="1">
    <source>
        <dbReference type="ARBA" id="ARBA00007374"/>
    </source>
</evidence>
<evidence type="ECO:0000256" key="2">
    <source>
        <dbReference type="ARBA" id="ARBA00022679"/>
    </source>
</evidence>
<dbReference type="PANTHER" id="PTHR12400:SF21">
    <property type="entry name" value="KINASE"/>
    <property type="match status" value="1"/>
</dbReference>
<feature type="region of interest" description="Disordered" evidence="5">
    <location>
        <begin position="773"/>
        <end position="823"/>
    </location>
</feature>
<feature type="compositionally biased region" description="Basic residues" evidence="5">
    <location>
        <begin position="773"/>
        <end position="785"/>
    </location>
</feature>
<keyword evidence="2 4" id="KW-0808">Transferase</keyword>
<evidence type="ECO:0000313" key="6">
    <source>
        <dbReference type="EMBL" id="PNS14703.1"/>
    </source>
</evidence>
<dbReference type="OrthoDB" id="2573163at2759"/>
<feature type="compositionally biased region" description="Basic and acidic residues" evidence="5">
    <location>
        <begin position="814"/>
        <end position="823"/>
    </location>
</feature>
<feature type="region of interest" description="Disordered" evidence="5">
    <location>
        <begin position="618"/>
        <end position="705"/>
    </location>
</feature>
<comment type="caution">
    <text evidence="6">The sequence shown here is derived from an EMBL/GenBank/DDBJ whole genome shotgun (WGS) entry which is preliminary data.</text>
</comment>
<dbReference type="InterPro" id="IPR038286">
    <property type="entry name" value="IPK_sf"/>
</dbReference>
<dbReference type="PANTHER" id="PTHR12400">
    <property type="entry name" value="INOSITOL POLYPHOSPHATE KINASE"/>
    <property type="match status" value="1"/>
</dbReference>
<feature type="region of interest" description="Disordered" evidence="5">
    <location>
        <begin position="416"/>
        <end position="461"/>
    </location>
</feature>
<dbReference type="GO" id="GO:0008440">
    <property type="term" value="F:inositol-1,4,5-trisphosphate 3-kinase activity"/>
    <property type="evidence" value="ECO:0007669"/>
    <property type="project" value="TreeGrafter"/>
</dbReference>
<proteinExistence type="inferred from homology"/>
<feature type="region of interest" description="Disordered" evidence="5">
    <location>
        <begin position="208"/>
        <end position="342"/>
    </location>
</feature>
<feature type="compositionally biased region" description="Basic and acidic residues" evidence="5">
    <location>
        <begin position="434"/>
        <end position="450"/>
    </location>
</feature>
<dbReference type="Proteomes" id="UP000243797">
    <property type="component" value="Unassembled WGS sequence"/>
</dbReference>
<feature type="compositionally biased region" description="Polar residues" evidence="5">
    <location>
        <begin position="629"/>
        <end position="645"/>
    </location>
</feature>
<feature type="region of interest" description="Disordered" evidence="5">
    <location>
        <begin position="929"/>
        <end position="998"/>
    </location>
</feature>
<sequence length="1252" mass="140098">MSCRAPDDSSPTVKPLARSRTLPYTTSVPGTAERNADIRALARTVTFADCRDEKHAEPVNSSRTPASTGRRISVVKEQDNMATSPAETIAERPLLPSPVSAALPFPLQSADLFQKMPIRQAPARSHIFHSRNTSMDDREPSPQKAATPPSSRALLRSSAATHIDIDSSPEDIQNNPARSRYRSWRQGNAKLDGMTIRESQNRAVLEDGTEVDQRIDAKMPKPELGTNVRSRKTSHYLGIFKDEDAPHRVRPDEPLRRPSTSGSSTHSRGESFSDEDQDERIPPRVAVIAQDRSHRQHLPDRQASTSNDRSHRQQLPDRQASISKDRSRLPKVTERPPQVIPNNLLEDIRNHGRVITNNLRRESLETSVKTQSSKTSKPTNGLQSLTDLRLQSLTLDEQDEEDSSDKEHITSALYYPHQGLASRPSVEDQPTPDEGVKEFKTDRPVQEKLKKVTSPQDEDRQDHVEIALVTEEEKQFLQGNLPATLHSSEEEDDVADPTFSDAYLSESELSSGYESSVVNEDDTTPTATPKQFSGFPRRLSDAAKGHRKQPSVGAVELKPFDHQVGGHTTVYSFSRQAVCKQLNSRENEFYETVESFHPELLDFLPRYIGVLNVTYTKPKSRRKKSSTTNCDVENPYTTGTESNAEMSDAAESYRSEIPKRVPRMFSQSQRRTPVPQVRLNNNTHLLPEGLFGRPKSSSPELTDRSLDPNWVEMYKQKFGDSPRESSDIDKRESLAGSLAGRLPPSRGTTTVNIDLQKQVFKDVFSPPVIHRHERRSRGRTFRSLKRSANTDLREKDVPPPLQERRSSADVLALGKEKEKSVPDQTRRLALRNSSGLDQLGTSVLRGSPIDKLKMEHEASAVDSQSADDRLDVDNKPHKPLRRRHSGGGLRRKKAEEVDGTRGDLEYHEEDGYRGDIEEVVFPIEDLTSPVITNASRPPGLPVSRTPHSHTPSLTSRPLSPLQARSHGLSGNTKRSLPPPSLAPAISLQSPTQPSPDIDHDAIGRIEHFILLEDLTAGMLHPCVLDLKMGTRQYGIYADHAKRKSQQRKCRNTTSASLGVRVCGMQVWNVVSHTNLFEDKYYGRDLKAGKEFESALKRYFYDGVGHAEAVRHIPMLMKKLAELERMIRRLPGYRFYGTSLLLIYDRGATLDESDSSASGVSESASEEESTRRANRGRELQVKLVDFANCVTAEDKEEMRDAPCPPRNVDGVDRGYLRGLRSLRKYFGRILEGLTGEMVCVGQDGEESEGEVST</sequence>
<feature type="region of interest" description="Disordered" evidence="5">
    <location>
        <begin position="1150"/>
        <end position="1173"/>
    </location>
</feature>
<dbReference type="GO" id="GO:0005634">
    <property type="term" value="C:nucleus"/>
    <property type="evidence" value="ECO:0007669"/>
    <property type="project" value="TreeGrafter"/>
</dbReference>
<dbReference type="Pfam" id="PF03770">
    <property type="entry name" value="IPK"/>
    <property type="match status" value="1"/>
</dbReference>
<comment type="similarity">
    <text evidence="1 4">Belongs to the inositol phosphokinase (IPK) family.</text>
</comment>
<dbReference type="AlphaFoldDB" id="A0A2K1QIM4"/>
<evidence type="ECO:0000256" key="3">
    <source>
        <dbReference type="ARBA" id="ARBA00022777"/>
    </source>
</evidence>